<dbReference type="SUPFAM" id="SSF53474">
    <property type="entry name" value="alpha/beta-Hydrolases"/>
    <property type="match status" value="1"/>
</dbReference>
<dbReference type="InterPro" id="IPR029058">
    <property type="entry name" value="AB_hydrolase_fold"/>
</dbReference>
<reference evidence="2 3" key="1">
    <citation type="journal article" date="2024" name="Nat. Commun.">
        <title>Phylogenomics reveals the evolutionary origins of lichenization in chlorophyte algae.</title>
        <authorList>
            <person name="Puginier C."/>
            <person name="Libourel C."/>
            <person name="Otte J."/>
            <person name="Skaloud P."/>
            <person name="Haon M."/>
            <person name="Grisel S."/>
            <person name="Petersen M."/>
            <person name="Berrin J.G."/>
            <person name="Delaux P.M."/>
            <person name="Dal Grande F."/>
            <person name="Keller J."/>
        </authorList>
    </citation>
    <scope>NUCLEOTIDE SEQUENCE [LARGE SCALE GENOMIC DNA]</scope>
    <source>
        <strain evidence="2 3">SAG 2043</strain>
    </source>
</reference>
<dbReference type="PANTHER" id="PTHR42886">
    <property type="entry name" value="RE40534P-RELATED"/>
    <property type="match status" value="1"/>
</dbReference>
<keyword evidence="3" id="KW-1185">Reference proteome</keyword>
<sequence length="299" mass="32443">MRLLGTVNCPASSTTETTHNLPDGLKLQVLYQRSSKSTDRPPLLFIHGSGHGAWCWQEHFMPYFAERGWDTYALSLRAQAGSEQVEGLKYAGTLSSHADDIASFIATLPCAPILVGHSFGGLIAQQYYVSAGTQGLPSLAGLALLAPAPPSGNKELVNRLLRKNFMLGVRLTWGFITKSYLRNDAACREMFFSGDLPEADVARYRQLLADNASPTLIMDLSKMNEMVPIAAPQANSPPVFVLGGDSDIVVDVPAVDETAGVYNAEQVVLANMAHDVMLDTRWPEAAAALNSWLEKTFSK</sequence>
<dbReference type="PANTHER" id="PTHR42886:SF42">
    <property type="entry name" value="ALPHA_BETA-HYDROLASES SUPERFAMILY PROTEIN"/>
    <property type="match status" value="1"/>
</dbReference>
<dbReference type="GO" id="GO:0055088">
    <property type="term" value="P:lipid homeostasis"/>
    <property type="evidence" value="ECO:0007669"/>
    <property type="project" value="TreeGrafter"/>
</dbReference>
<dbReference type="Proteomes" id="UP001489004">
    <property type="component" value="Unassembled WGS sequence"/>
</dbReference>
<organism evidence="2 3">
    <name type="scientific">[Myrmecia] bisecta</name>
    <dbReference type="NCBI Taxonomy" id="41462"/>
    <lineage>
        <taxon>Eukaryota</taxon>
        <taxon>Viridiplantae</taxon>
        <taxon>Chlorophyta</taxon>
        <taxon>core chlorophytes</taxon>
        <taxon>Trebouxiophyceae</taxon>
        <taxon>Trebouxiales</taxon>
        <taxon>Trebouxiaceae</taxon>
        <taxon>Myrmecia</taxon>
    </lineage>
</organism>
<dbReference type="Pfam" id="PF12697">
    <property type="entry name" value="Abhydrolase_6"/>
    <property type="match status" value="1"/>
</dbReference>
<dbReference type="EMBL" id="JALJOR010000001">
    <property type="protein sequence ID" value="KAK9829262.1"/>
    <property type="molecule type" value="Genomic_DNA"/>
</dbReference>
<dbReference type="Gene3D" id="3.40.50.1820">
    <property type="entry name" value="alpha/beta hydrolase"/>
    <property type="match status" value="1"/>
</dbReference>
<evidence type="ECO:0000313" key="3">
    <source>
        <dbReference type="Proteomes" id="UP001489004"/>
    </source>
</evidence>
<dbReference type="InterPro" id="IPR000073">
    <property type="entry name" value="AB_hydrolase_1"/>
</dbReference>
<dbReference type="AlphaFoldDB" id="A0AAW1R7F4"/>
<dbReference type="GO" id="GO:0042171">
    <property type="term" value="F:lysophosphatidic acid acyltransferase activity"/>
    <property type="evidence" value="ECO:0007669"/>
    <property type="project" value="TreeGrafter"/>
</dbReference>
<dbReference type="GO" id="GO:0006654">
    <property type="term" value="P:phosphatidic acid biosynthetic process"/>
    <property type="evidence" value="ECO:0007669"/>
    <property type="project" value="TreeGrafter"/>
</dbReference>
<comment type="caution">
    <text evidence="2">The sequence shown here is derived from an EMBL/GenBank/DDBJ whole genome shotgun (WGS) entry which is preliminary data.</text>
</comment>
<gene>
    <name evidence="2" type="ORF">WJX72_004843</name>
</gene>
<name>A0AAW1R7F4_9CHLO</name>
<dbReference type="GO" id="GO:0052689">
    <property type="term" value="F:carboxylic ester hydrolase activity"/>
    <property type="evidence" value="ECO:0007669"/>
    <property type="project" value="TreeGrafter"/>
</dbReference>
<evidence type="ECO:0000259" key="1">
    <source>
        <dbReference type="Pfam" id="PF12697"/>
    </source>
</evidence>
<feature type="domain" description="AB hydrolase-1" evidence="1">
    <location>
        <begin position="43"/>
        <end position="280"/>
    </location>
</feature>
<accession>A0AAW1R7F4</accession>
<evidence type="ECO:0000313" key="2">
    <source>
        <dbReference type="EMBL" id="KAK9829262.1"/>
    </source>
</evidence>
<protein>
    <recommendedName>
        <fullName evidence="1">AB hydrolase-1 domain-containing protein</fullName>
    </recommendedName>
</protein>
<proteinExistence type="predicted"/>